<keyword evidence="1" id="KW-0472">Membrane</keyword>
<keyword evidence="3" id="KW-1185">Reference proteome</keyword>
<dbReference type="RefSeq" id="WP_085446872.1">
    <property type="nucleotide sequence ID" value="NZ_LVJN01000021.1"/>
</dbReference>
<feature type="transmembrane region" description="Helical" evidence="1">
    <location>
        <begin position="58"/>
        <end position="79"/>
    </location>
</feature>
<dbReference type="Proteomes" id="UP000194003">
    <property type="component" value="Unassembled WGS sequence"/>
</dbReference>
<protein>
    <submittedName>
        <fullName evidence="2">Uncharacterized protein</fullName>
    </submittedName>
</protein>
<organism evidence="2 3">
    <name type="scientific">Magnetofaba australis IT-1</name>
    <dbReference type="NCBI Taxonomy" id="1434232"/>
    <lineage>
        <taxon>Bacteria</taxon>
        <taxon>Pseudomonadati</taxon>
        <taxon>Pseudomonadota</taxon>
        <taxon>Magnetococcia</taxon>
        <taxon>Magnetococcales</taxon>
        <taxon>Magnetococcaceae</taxon>
        <taxon>Magnetofaba</taxon>
    </lineage>
</organism>
<comment type="caution">
    <text evidence="2">The sequence shown here is derived from an EMBL/GenBank/DDBJ whole genome shotgun (WGS) entry which is preliminary data.</text>
</comment>
<dbReference type="EMBL" id="LVJN01000021">
    <property type="protein sequence ID" value="OSM00298.1"/>
    <property type="molecule type" value="Genomic_DNA"/>
</dbReference>
<accession>A0A1Y2JZH1</accession>
<dbReference type="AlphaFoldDB" id="A0A1Y2JZH1"/>
<reference evidence="2 3" key="1">
    <citation type="journal article" date="2016" name="BMC Genomics">
        <title>Combined genomic and structural analyses of a cultured magnetotactic bacterium reveals its niche adaptation to a dynamic environment.</title>
        <authorList>
            <person name="Araujo A.C."/>
            <person name="Morillo V."/>
            <person name="Cypriano J."/>
            <person name="Teixeira L.C."/>
            <person name="Leao P."/>
            <person name="Lyra S."/>
            <person name="Almeida L.G."/>
            <person name="Bazylinski D.A."/>
            <person name="Vasconcellos A.T."/>
            <person name="Abreu F."/>
            <person name="Lins U."/>
        </authorList>
    </citation>
    <scope>NUCLEOTIDE SEQUENCE [LARGE SCALE GENOMIC DNA]</scope>
    <source>
        <strain evidence="2 3">IT-1</strain>
    </source>
</reference>
<evidence type="ECO:0000313" key="2">
    <source>
        <dbReference type="EMBL" id="OSM00298.1"/>
    </source>
</evidence>
<evidence type="ECO:0000313" key="3">
    <source>
        <dbReference type="Proteomes" id="UP000194003"/>
    </source>
</evidence>
<evidence type="ECO:0000256" key="1">
    <source>
        <dbReference type="SAM" id="Phobius"/>
    </source>
</evidence>
<name>A0A1Y2JZH1_9PROT</name>
<keyword evidence="1" id="KW-0812">Transmembrane</keyword>
<feature type="transmembrane region" description="Helical" evidence="1">
    <location>
        <begin position="86"/>
        <end position="103"/>
    </location>
</feature>
<dbReference type="STRING" id="1434232.MAIT1_00785"/>
<gene>
    <name evidence="2" type="ORF">MAIT1_00785</name>
</gene>
<sequence>MGLRGWFFRLHAISRALWLTHGAVTLGFGVNLGRKLHAALTHDPISMPHVSPLPLDEILIGHGVAYGILCLFPLLYWLLAKRLFPLAVGVYGAYLALLLWGALA</sequence>
<proteinExistence type="predicted"/>
<keyword evidence="1" id="KW-1133">Transmembrane helix</keyword>